<feature type="region of interest" description="Disordered" evidence="1">
    <location>
        <begin position="43"/>
        <end position="73"/>
    </location>
</feature>
<evidence type="ECO:0000313" key="2">
    <source>
        <dbReference type="EMBL" id="KAF6012246.1"/>
    </source>
</evidence>
<proteinExistence type="predicted"/>
<protein>
    <submittedName>
        <fullName evidence="2">Uncharacterized protein</fullName>
    </submittedName>
</protein>
<accession>A0A8H6EVW9</accession>
<organism evidence="2 3">
    <name type="scientific">Dekkera bruxellensis</name>
    <name type="common">Brettanomyces custersii</name>
    <dbReference type="NCBI Taxonomy" id="5007"/>
    <lineage>
        <taxon>Eukaryota</taxon>
        <taxon>Fungi</taxon>
        <taxon>Dikarya</taxon>
        <taxon>Ascomycota</taxon>
        <taxon>Saccharomycotina</taxon>
        <taxon>Pichiomycetes</taxon>
        <taxon>Pichiales</taxon>
        <taxon>Pichiaceae</taxon>
        <taxon>Brettanomyces</taxon>
    </lineage>
</organism>
<sequence>MKEIFHDGKINIEDILQAKGQNVSQNVSDLCFEDIPEHLKPMLGRYAKDPPSSFKKVNKSNVETHTLPPSKKT</sequence>
<comment type="caution">
    <text evidence="2">The sequence shown here is derived from an EMBL/GenBank/DDBJ whole genome shotgun (WGS) entry which is preliminary data.</text>
</comment>
<dbReference type="AlphaFoldDB" id="A0A8H6EVW9"/>
<dbReference type="Proteomes" id="UP000568158">
    <property type="component" value="Unassembled WGS sequence"/>
</dbReference>
<gene>
    <name evidence="2" type="ORF">HII12_002399</name>
</gene>
<evidence type="ECO:0000313" key="3">
    <source>
        <dbReference type="Proteomes" id="UP000568158"/>
    </source>
</evidence>
<evidence type="ECO:0000256" key="1">
    <source>
        <dbReference type="SAM" id="MobiDB-lite"/>
    </source>
</evidence>
<reference evidence="2 3" key="1">
    <citation type="journal article" date="2020" name="Appl. Microbiol. Biotechnol.">
        <title>Targeted gene deletion in Brettanomyces bruxellensis with an expression-free CRISPR-Cas9 system.</title>
        <authorList>
            <person name="Varela C."/>
            <person name="Bartel C."/>
            <person name="Onetto C."/>
            <person name="Borneman A."/>
        </authorList>
    </citation>
    <scope>NUCLEOTIDE SEQUENCE [LARGE SCALE GENOMIC DNA]</scope>
    <source>
        <strain evidence="2 3">AWRI1613</strain>
    </source>
</reference>
<dbReference type="EMBL" id="JABCYN010000024">
    <property type="protein sequence ID" value="KAF6012246.1"/>
    <property type="molecule type" value="Genomic_DNA"/>
</dbReference>
<name>A0A8H6EVW9_DEKBR</name>